<name>A0A430ALM1_9ENTE</name>
<gene>
    <name evidence="2" type="ORF">CBF27_13680</name>
</gene>
<organism evidence="2 3">
    <name type="scientific">Vagococcus acidifermentans</name>
    <dbReference type="NCBI Taxonomy" id="564710"/>
    <lineage>
        <taxon>Bacteria</taxon>
        <taxon>Bacillati</taxon>
        <taxon>Bacillota</taxon>
        <taxon>Bacilli</taxon>
        <taxon>Lactobacillales</taxon>
        <taxon>Enterococcaceae</taxon>
        <taxon>Vagococcus</taxon>
    </lineage>
</organism>
<dbReference type="GO" id="GO:0016747">
    <property type="term" value="F:acyltransferase activity, transferring groups other than amino-acyl groups"/>
    <property type="evidence" value="ECO:0007669"/>
    <property type="project" value="InterPro"/>
</dbReference>
<sequence length="75" mass="8341">MDGVLLEEIMGEAVLEVAYVIKEPFQGQGYATERLQACIGIIFHQICAPRFVVQCAVENVASCKVADMYRIVCMK</sequence>
<protein>
    <recommendedName>
        <fullName evidence="1">N-acetyltransferase domain-containing protein</fullName>
    </recommendedName>
</protein>
<dbReference type="Proteomes" id="UP000286773">
    <property type="component" value="Unassembled WGS sequence"/>
</dbReference>
<comment type="caution">
    <text evidence="2">The sequence shown here is derived from an EMBL/GenBank/DDBJ whole genome shotgun (WGS) entry which is preliminary data.</text>
</comment>
<dbReference type="AlphaFoldDB" id="A0A430ALM1"/>
<reference evidence="2 3" key="1">
    <citation type="submission" date="2017-05" db="EMBL/GenBank/DDBJ databases">
        <title>Vagococcus spp. assemblies.</title>
        <authorList>
            <person name="Gulvik C.A."/>
        </authorList>
    </citation>
    <scope>NUCLEOTIDE SEQUENCE [LARGE SCALE GENOMIC DNA]</scope>
    <source>
        <strain evidence="2 3">LMG 24798</strain>
    </source>
</reference>
<accession>A0A430ALM1</accession>
<keyword evidence="3" id="KW-1185">Reference proteome</keyword>
<dbReference type="EMBL" id="NGKC01000025">
    <property type="protein sequence ID" value="RSU08999.1"/>
    <property type="molecule type" value="Genomic_DNA"/>
</dbReference>
<dbReference type="SUPFAM" id="SSF55729">
    <property type="entry name" value="Acyl-CoA N-acyltransferases (Nat)"/>
    <property type="match status" value="1"/>
</dbReference>
<dbReference type="InterPro" id="IPR016181">
    <property type="entry name" value="Acyl_CoA_acyltransferase"/>
</dbReference>
<dbReference type="Gene3D" id="3.40.630.30">
    <property type="match status" value="1"/>
</dbReference>
<proteinExistence type="predicted"/>
<dbReference type="Pfam" id="PF13302">
    <property type="entry name" value="Acetyltransf_3"/>
    <property type="match status" value="1"/>
</dbReference>
<dbReference type="InterPro" id="IPR000182">
    <property type="entry name" value="GNAT_dom"/>
</dbReference>
<evidence type="ECO:0000313" key="2">
    <source>
        <dbReference type="EMBL" id="RSU08999.1"/>
    </source>
</evidence>
<feature type="domain" description="N-acetyltransferase" evidence="1">
    <location>
        <begin position="12"/>
        <end position="66"/>
    </location>
</feature>
<evidence type="ECO:0000259" key="1">
    <source>
        <dbReference type="Pfam" id="PF13302"/>
    </source>
</evidence>
<dbReference type="OrthoDB" id="9798081at2"/>
<evidence type="ECO:0000313" key="3">
    <source>
        <dbReference type="Proteomes" id="UP000286773"/>
    </source>
</evidence>